<feature type="domain" description="Myb-like" evidence="2">
    <location>
        <begin position="336"/>
        <end position="384"/>
    </location>
</feature>
<reference evidence="3 4" key="1">
    <citation type="submission" date="2020-08" db="EMBL/GenBank/DDBJ databases">
        <title>Plant Genome Project.</title>
        <authorList>
            <person name="Zhang R.-G."/>
        </authorList>
    </citation>
    <scope>NUCLEOTIDE SEQUENCE [LARGE SCALE GENOMIC DNA]</scope>
    <source>
        <tissue evidence="3">Rhizome</tissue>
    </source>
</reference>
<dbReference type="Proteomes" id="UP000734854">
    <property type="component" value="Unassembled WGS sequence"/>
</dbReference>
<dbReference type="Pfam" id="PF00249">
    <property type="entry name" value="Myb_DNA-binding"/>
    <property type="match status" value="1"/>
</dbReference>
<accession>A0A8J5EZG8</accession>
<dbReference type="AlphaFoldDB" id="A0A8J5EZG8"/>
<dbReference type="SMART" id="SM00717">
    <property type="entry name" value="SANT"/>
    <property type="match status" value="1"/>
</dbReference>
<comment type="caution">
    <text evidence="3">The sequence shown here is derived from an EMBL/GenBank/DDBJ whole genome shotgun (WGS) entry which is preliminary data.</text>
</comment>
<feature type="compositionally biased region" description="Acidic residues" evidence="1">
    <location>
        <begin position="402"/>
        <end position="424"/>
    </location>
</feature>
<keyword evidence="4" id="KW-1185">Reference proteome</keyword>
<organism evidence="3 4">
    <name type="scientific">Zingiber officinale</name>
    <name type="common">Ginger</name>
    <name type="synonym">Amomum zingiber</name>
    <dbReference type="NCBI Taxonomy" id="94328"/>
    <lineage>
        <taxon>Eukaryota</taxon>
        <taxon>Viridiplantae</taxon>
        <taxon>Streptophyta</taxon>
        <taxon>Embryophyta</taxon>
        <taxon>Tracheophyta</taxon>
        <taxon>Spermatophyta</taxon>
        <taxon>Magnoliopsida</taxon>
        <taxon>Liliopsida</taxon>
        <taxon>Zingiberales</taxon>
        <taxon>Zingiberaceae</taxon>
        <taxon>Zingiber</taxon>
    </lineage>
</organism>
<evidence type="ECO:0000259" key="2">
    <source>
        <dbReference type="PROSITE" id="PS50090"/>
    </source>
</evidence>
<evidence type="ECO:0000256" key="1">
    <source>
        <dbReference type="SAM" id="MobiDB-lite"/>
    </source>
</evidence>
<dbReference type="EMBL" id="JACMSC010000017">
    <property type="protein sequence ID" value="KAG6478235.1"/>
    <property type="molecule type" value="Genomic_DNA"/>
</dbReference>
<dbReference type="InterPro" id="IPR001005">
    <property type="entry name" value="SANT/Myb"/>
</dbReference>
<proteinExistence type="predicted"/>
<protein>
    <recommendedName>
        <fullName evidence="2">Myb-like domain-containing protein</fullName>
    </recommendedName>
</protein>
<evidence type="ECO:0000313" key="3">
    <source>
        <dbReference type="EMBL" id="KAG6478235.1"/>
    </source>
</evidence>
<feature type="region of interest" description="Disordered" evidence="1">
    <location>
        <begin position="129"/>
        <end position="150"/>
    </location>
</feature>
<feature type="region of interest" description="Disordered" evidence="1">
    <location>
        <begin position="400"/>
        <end position="442"/>
    </location>
</feature>
<dbReference type="PANTHER" id="PTHR46872:SF10">
    <property type="entry name" value="MYB-LIKE DOMAIN-CONTAINING PROTEIN"/>
    <property type="match status" value="1"/>
</dbReference>
<dbReference type="SUPFAM" id="SSF46689">
    <property type="entry name" value="Homeodomain-like"/>
    <property type="match status" value="1"/>
</dbReference>
<dbReference type="InterPro" id="IPR009057">
    <property type="entry name" value="Homeodomain-like_sf"/>
</dbReference>
<evidence type="ECO:0000313" key="4">
    <source>
        <dbReference type="Proteomes" id="UP000734854"/>
    </source>
</evidence>
<dbReference type="PROSITE" id="PS50090">
    <property type="entry name" value="MYB_LIKE"/>
    <property type="match status" value="1"/>
</dbReference>
<dbReference type="CDD" id="cd00167">
    <property type="entry name" value="SANT"/>
    <property type="match status" value="1"/>
</dbReference>
<feature type="compositionally biased region" description="Acidic residues" evidence="1">
    <location>
        <begin position="432"/>
        <end position="442"/>
    </location>
</feature>
<gene>
    <name evidence="3" type="ORF">ZIOFF_061670</name>
</gene>
<dbReference type="Gene3D" id="1.10.10.60">
    <property type="entry name" value="Homeodomain-like"/>
    <property type="match status" value="1"/>
</dbReference>
<name>A0A8J5EZG8_ZINOF</name>
<dbReference type="PANTHER" id="PTHR46872">
    <property type="entry name" value="DNA BINDING PROTEIN"/>
    <property type="match status" value="1"/>
</dbReference>
<sequence>MPGPRIEMVFNYDDTSFSYQFHVNGRHLACGDQLAPFAGENFYESVPAKALLSDVENDSSSYHKEFINVTADLYDNLQSDLSDNPTLAWMTGNTSEVILSDNGKRSLSDYESSLQVGKRLKQIDHHLQSISPEEIHSGASKPPSPGSIEDLEDSAVDTIADEFASEAKSSHLFAQNTSHENDLDSPTRLTLHSNFSGNRCQASECNHDNEIFSPTFCEFNWKRVPVGANHHADIPEWRPREFDNQLRNSETSCNYRGTDCHKWLGTHLMPMPDSALLASEVVALPHVLDCSCSDDGSIRCVRQHVTRAREMVKQDLGQERFSELGFNNMGEVVAQKWTEEEEQLFHEIVSSYPVSLGQNFWNKLPQYFPSKSSKDLVSYYFNVFMLRKRAVQNRLDPLHIDSDDDELQESESGEYATDDDDVDSAVDSPVEGVDDGSGQDELNEMEMTEETDDAEDHHYDKLTGYKGDMKEFIHTKSNLVSSAADHNIQDDSCTSFESQHNATNSCDPTDNFALPHGSFDNHLFLLHKDDLKDGPFGLTYDEFSGGHCDLDTWDMSYGCGTKTDGFLSSFNVIKEVFREMPSEK</sequence>